<evidence type="ECO:0000256" key="1">
    <source>
        <dbReference type="ARBA" id="ARBA00007401"/>
    </source>
</evidence>
<dbReference type="PANTHER" id="PTHR42732:SF1">
    <property type="entry name" value="BETA-MANNOSIDASE"/>
    <property type="match status" value="1"/>
</dbReference>
<accession>A0A842HFR6</accession>
<dbReference type="InterPro" id="IPR013783">
    <property type="entry name" value="Ig-like_fold"/>
</dbReference>
<proteinExistence type="inferred from homology"/>
<dbReference type="GO" id="GO:0005975">
    <property type="term" value="P:carbohydrate metabolic process"/>
    <property type="evidence" value="ECO:0007669"/>
    <property type="project" value="InterPro"/>
</dbReference>
<name>A0A842HFR6_9BACT</name>
<dbReference type="AlphaFoldDB" id="A0A842HFR6"/>
<keyword evidence="9" id="KW-1185">Reference proteome</keyword>
<evidence type="ECO:0000256" key="2">
    <source>
        <dbReference type="ARBA" id="ARBA00022801"/>
    </source>
</evidence>
<evidence type="ECO:0000259" key="7">
    <source>
        <dbReference type="Pfam" id="PF22666"/>
    </source>
</evidence>
<reference evidence="8 9" key="1">
    <citation type="submission" date="2020-07" db="EMBL/GenBank/DDBJ databases">
        <authorList>
            <person name="Feng X."/>
        </authorList>
    </citation>
    <scope>NUCLEOTIDE SEQUENCE [LARGE SCALE GENOMIC DNA]</scope>
    <source>
        <strain evidence="8 9">JCM31066</strain>
    </source>
</reference>
<feature type="domain" description="Glycoside hydrolase family 2 catalytic" evidence="6">
    <location>
        <begin position="407"/>
        <end position="482"/>
    </location>
</feature>
<dbReference type="SUPFAM" id="SSF51445">
    <property type="entry name" value="(Trans)glycosidases"/>
    <property type="match status" value="1"/>
</dbReference>
<dbReference type="Gene3D" id="2.60.40.10">
    <property type="entry name" value="Immunoglobulins"/>
    <property type="match status" value="1"/>
</dbReference>
<dbReference type="Proteomes" id="UP000546464">
    <property type="component" value="Unassembled WGS sequence"/>
</dbReference>
<sequence>MSSREAKNNPDLFAQIATSLSSERHSQLEEPALEKCPDNLLGLVKGDPGTQRPRFSRWKSAEEVQQALAELKGRMRPFLLDHAPELPSLRSVQRLRSFQWRIEEPEDRRAFENVQAGAGLWESVTVPHYGPPLGVATTLYRRLFTPTGELLEHPRQILCFGAVDYTCEVYLNGVCLRTHEGIFEPFEIDVTDYLLPGENVLLVRVHNDHTMLGEAFNDAFMDGDKVYAATGLGYDDPGEGWHHCPAGMGIWQQVRLEGRSRLAITDTFVRPHPDLNGIDLEIEVTGYGTDGLEKISLELEVFGQNFKTGPLVHDRHHPGGKNVRGFGDLDHATPEFEPALMGRGSNCIRLSLPLESPRLWDLETPWLYQLQVRLLDSDDKLLDTAARQFGMRSFTQETEGDNAPLGRFFLNGREIRLRGANTMGNIDMCVFRGDFEQLHEDILLAKLTHLNFLRLTQHPVQPEVYEACDRLGLLLQTDLPLFATIRSNQFLECVRQAEAMERLVRAHPSSALVSFINEPFPSARAKPHRFIDREQMEVFFQMARMAVRRQNPDRVIKNVDGDYDPPTGEGMPDNHCYCGWYIGHGVDLGYLHHGGWMPVKPGWHYGCGEFGSEGLDPLATMQEFYPAEWLPANGQGDGDWSPDVITRAQSGPFHYLWYPTPRSLEEWIEASQSHQEWITRLMTEAFRRKSGMNTFAIHLFIDAWPAGWMKTIMDVKRTPKPAWFTYRDALTPLAVFLRTDRHSGFGGERLPVEVWLANDLDESPEGLSVWYDVRSGDRLLAHGESPVQARRCAPTALGKIPVDLPEVVERESLEVGITLLREGRAVHESSVTLEVFPALKPVEALVATLPGDDGARKLLLQSGASEVDFCPQANTILIASAEAYYRNKQEVDAAVRAGATALLLNLPVGVHTLGSCRLEVREAGMGPRHFVSLAEGHPLVGDFRPQDFKFWYDEALGYASPILRTVLEAPGWTPILNSGNGDWQNPWCSVPVATEISDGEGCWRVCQVSLENRVRTNPVAHVFLLALLNAGAPQTSPLSSRLTANKVETSIRP</sequence>
<dbReference type="InterPro" id="IPR054593">
    <property type="entry name" value="Beta-mannosidase-like_N2"/>
</dbReference>
<dbReference type="SUPFAM" id="SSF49303">
    <property type="entry name" value="beta-Galactosidase/glucuronidase domain"/>
    <property type="match status" value="1"/>
</dbReference>
<comment type="similarity">
    <text evidence="1">Belongs to the glycosyl hydrolase 2 family.</text>
</comment>
<feature type="domain" description="Glycoside hydrolase family 2 immunoglobulin-like beta-sandwich" evidence="5">
    <location>
        <begin position="263"/>
        <end position="392"/>
    </location>
</feature>
<dbReference type="Gene3D" id="2.60.120.260">
    <property type="entry name" value="Galactose-binding domain-like"/>
    <property type="match status" value="1"/>
</dbReference>
<dbReference type="InterPro" id="IPR036156">
    <property type="entry name" value="Beta-gal/glucu_dom_sf"/>
</dbReference>
<feature type="domain" description="Beta-mannosidase-like galactose-binding" evidence="7">
    <location>
        <begin position="139"/>
        <end position="209"/>
    </location>
</feature>
<dbReference type="InterPro" id="IPR017853">
    <property type="entry name" value="GH"/>
</dbReference>
<evidence type="ECO:0000313" key="8">
    <source>
        <dbReference type="EMBL" id="MBC2594417.1"/>
    </source>
</evidence>
<dbReference type="InterPro" id="IPR008979">
    <property type="entry name" value="Galactose-bd-like_sf"/>
</dbReference>
<protein>
    <submittedName>
        <fullName evidence="8">Glycoside hydrolase family 2</fullName>
    </submittedName>
</protein>
<dbReference type="SUPFAM" id="SSF49785">
    <property type="entry name" value="Galactose-binding domain-like"/>
    <property type="match status" value="1"/>
</dbReference>
<dbReference type="Gene3D" id="3.20.20.80">
    <property type="entry name" value="Glycosidases"/>
    <property type="match status" value="1"/>
</dbReference>
<evidence type="ECO:0000256" key="3">
    <source>
        <dbReference type="ARBA" id="ARBA00023295"/>
    </source>
</evidence>
<dbReference type="RefSeq" id="WP_185675401.1">
    <property type="nucleotide sequence ID" value="NZ_JACHVB010000021.1"/>
</dbReference>
<evidence type="ECO:0000259" key="6">
    <source>
        <dbReference type="Pfam" id="PF02836"/>
    </source>
</evidence>
<feature type="compositionally biased region" description="Basic and acidic residues" evidence="4">
    <location>
        <begin position="22"/>
        <end position="37"/>
    </location>
</feature>
<keyword evidence="2 8" id="KW-0378">Hydrolase</keyword>
<dbReference type="PANTHER" id="PTHR42732">
    <property type="entry name" value="BETA-GALACTOSIDASE"/>
    <property type="match status" value="1"/>
</dbReference>
<dbReference type="EMBL" id="JACHVB010000021">
    <property type="protein sequence ID" value="MBC2594417.1"/>
    <property type="molecule type" value="Genomic_DNA"/>
</dbReference>
<dbReference type="Pfam" id="PF00703">
    <property type="entry name" value="Glyco_hydro_2"/>
    <property type="match status" value="1"/>
</dbReference>
<organism evidence="8 9">
    <name type="scientific">Ruficoccus amylovorans</name>
    <dbReference type="NCBI Taxonomy" id="1804625"/>
    <lineage>
        <taxon>Bacteria</taxon>
        <taxon>Pseudomonadati</taxon>
        <taxon>Verrucomicrobiota</taxon>
        <taxon>Opitutia</taxon>
        <taxon>Puniceicoccales</taxon>
        <taxon>Cerasicoccaceae</taxon>
        <taxon>Ruficoccus</taxon>
    </lineage>
</organism>
<dbReference type="GO" id="GO:0004553">
    <property type="term" value="F:hydrolase activity, hydrolyzing O-glycosyl compounds"/>
    <property type="evidence" value="ECO:0007669"/>
    <property type="project" value="InterPro"/>
</dbReference>
<feature type="region of interest" description="Disordered" evidence="4">
    <location>
        <begin position="17"/>
        <end position="58"/>
    </location>
</feature>
<comment type="caution">
    <text evidence="8">The sequence shown here is derived from an EMBL/GenBank/DDBJ whole genome shotgun (WGS) entry which is preliminary data.</text>
</comment>
<gene>
    <name evidence="8" type="ORF">H5P28_09125</name>
</gene>
<keyword evidence="3" id="KW-0326">Glycosidase</keyword>
<dbReference type="InterPro" id="IPR006102">
    <property type="entry name" value="Ig-like_GH2"/>
</dbReference>
<evidence type="ECO:0000259" key="5">
    <source>
        <dbReference type="Pfam" id="PF00703"/>
    </source>
</evidence>
<dbReference type="Pfam" id="PF22666">
    <property type="entry name" value="Glyco_hydro_2_N2"/>
    <property type="match status" value="1"/>
</dbReference>
<dbReference type="InterPro" id="IPR006103">
    <property type="entry name" value="Glyco_hydro_2_cat"/>
</dbReference>
<evidence type="ECO:0000256" key="4">
    <source>
        <dbReference type="SAM" id="MobiDB-lite"/>
    </source>
</evidence>
<evidence type="ECO:0000313" key="9">
    <source>
        <dbReference type="Proteomes" id="UP000546464"/>
    </source>
</evidence>
<dbReference type="Pfam" id="PF02836">
    <property type="entry name" value="Glyco_hydro_2_C"/>
    <property type="match status" value="1"/>
</dbReference>
<dbReference type="InterPro" id="IPR051913">
    <property type="entry name" value="GH2_Domain-Containing"/>
</dbReference>